<evidence type="ECO:0000313" key="2">
    <source>
        <dbReference type="EMBL" id="KAF9745965.1"/>
    </source>
</evidence>
<accession>A0A8H7KE83</accession>
<dbReference type="Gene3D" id="3.40.630.30">
    <property type="match status" value="1"/>
</dbReference>
<dbReference type="InterPro" id="IPR000182">
    <property type="entry name" value="GNAT_dom"/>
</dbReference>
<comment type="caution">
    <text evidence="2">The sequence shown here is derived from an EMBL/GenBank/DDBJ whole genome shotgun (WGS) entry which is preliminary data.</text>
</comment>
<dbReference type="CDD" id="cd04301">
    <property type="entry name" value="NAT_SF"/>
    <property type="match status" value="1"/>
</dbReference>
<protein>
    <recommendedName>
        <fullName evidence="1">N-acetyltransferase domain-containing protein</fullName>
    </recommendedName>
</protein>
<proteinExistence type="predicted"/>
<gene>
    <name evidence="2" type="ORF">IM811_004266</name>
</gene>
<feature type="domain" description="N-acetyltransferase" evidence="1">
    <location>
        <begin position="3"/>
        <end position="198"/>
    </location>
</feature>
<dbReference type="PROSITE" id="PS51186">
    <property type="entry name" value="GNAT"/>
    <property type="match status" value="1"/>
</dbReference>
<dbReference type="AlphaFoldDB" id="A0A8H7KE83"/>
<evidence type="ECO:0000259" key="1">
    <source>
        <dbReference type="PROSITE" id="PS51186"/>
    </source>
</evidence>
<dbReference type="InterPro" id="IPR016181">
    <property type="entry name" value="Acyl_CoA_acyltransferase"/>
</dbReference>
<dbReference type="EMBL" id="JADCTT010000012">
    <property type="protein sequence ID" value="KAF9745965.1"/>
    <property type="molecule type" value="Genomic_DNA"/>
</dbReference>
<dbReference type="InterPro" id="IPR052523">
    <property type="entry name" value="Trichothecene_AcTrans"/>
</dbReference>
<reference evidence="2" key="1">
    <citation type="submission" date="2020-10" db="EMBL/GenBank/DDBJ databases">
        <title>High-Quality Genome Resource of Clonostachys rosea strain S41 by Oxford Nanopore Long-Read Sequencing.</title>
        <authorList>
            <person name="Wang H."/>
        </authorList>
    </citation>
    <scope>NUCLEOTIDE SEQUENCE</scope>
    <source>
        <strain evidence="2">S41</strain>
    </source>
</reference>
<dbReference type="GO" id="GO:0016747">
    <property type="term" value="F:acyltransferase activity, transferring groups other than amino-acyl groups"/>
    <property type="evidence" value="ECO:0007669"/>
    <property type="project" value="InterPro"/>
</dbReference>
<organism evidence="2 3">
    <name type="scientific">Bionectria ochroleuca</name>
    <name type="common">Gliocladium roseum</name>
    <dbReference type="NCBI Taxonomy" id="29856"/>
    <lineage>
        <taxon>Eukaryota</taxon>
        <taxon>Fungi</taxon>
        <taxon>Dikarya</taxon>
        <taxon>Ascomycota</taxon>
        <taxon>Pezizomycotina</taxon>
        <taxon>Sordariomycetes</taxon>
        <taxon>Hypocreomycetidae</taxon>
        <taxon>Hypocreales</taxon>
        <taxon>Bionectriaceae</taxon>
        <taxon>Clonostachys</taxon>
    </lineage>
</organism>
<name>A0A8H7KE83_BIOOC</name>
<sequence length="205" mass="22747">MAFKLRPAALSDVEQLTDVFFSGFKNDAVMALCFPEKPAVRRFWIEGLKEALNDPDVHLVAVVATELPGEPVIAYANWVSPNNKASSTRPLYPDEGDDKELAAFYFPYLQAQRTKNTAGRNCWYLAALVCHEDYQGKGAGGLLLRYGLNRADDMGADVYLEASPPGVPIYKRFGFKEIDRVVVLDGQFTELLMLRESPSHAAVKA</sequence>
<dbReference type="PANTHER" id="PTHR42791:SF17">
    <property type="entry name" value="ACETYLTRANSFERASE, GNAT FAMILY FAMILY (AFU_ORTHOLOGUE AFUA_8G05690)"/>
    <property type="match status" value="1"/>
</dbReference>
<dbReference type="SUPFAM" id="SSF55729">
    <property type="entry name" value="Acyl-CoA N-acyltransferases (Nat)"/>
    <property type="match status" value="1"/>
</dbReference>
<evidence type="ECO:0000313" key="3">
    <source>
        <dbReference type="Proteomes" id="UP000616885"/>
    </source>
</evidence>
<dbReference type="Proteomes" id="UP000616885">
    <property type="component" value="Unassembled WGS sequence"/>
</dbReference>
<dbReference type="Pfam" id="PF13673">
    <property type="entry name" value="Acetyltransf_10"/>
    <property type="match status" value="1"/>
</dbReference>
<dbReference type="PANTHER" id="PTHR42791">
    <property type="entry name" value="GNAT FAMILY ACETYLTRANSFERASE"/>
    <property type="match status" value="1"/>
</dbReference>